<dbReference type="AlphaFoldDB" id="A0AAD3SB63"/>
<accession>A0AAD3SB63</accession>
<dbReference type="EMBL" id="BSYO01000007">
    <property type="protein sequence ID" value="GMH07822.1"/>
    <property type="molecule type" value="Genomic_DNA"/>
</dbReference>
<name>A0AAD3SB63_NEPGR</name>
<gene>
    <name evidence="3" type="ORF">Nepgr_009662</name>
</gene>
<feature type="region of interest" description="Disordered" evidence="1">
    <location>
        <begin position="89"/>
        <end position="109"/>
    </location>
</feature>
<comment type="caution">
    <text evidence="3">The sequence shown here is derived from an EMBL/GenBank/DDBJ whole genome shotgun (WGS) entry which is preliminary data.</text>
</comment>
<evidence type="ECO:0000313" key="3">
    <source>
        <dbReference type="EMBL" id="GMH07822.1"/>
    </source>
</evidence>
<keyword evidence="4" id="KW-1185">Reference proteome</keyword>
<feature type="chain" id="PRO_5041919200" evidence="2">
    <location>
        <begin position="18"/>
        <end position="132"/>
    </location>
</feature>
<protein>
    <submittedName>
        <fullName evidence="3">Uncharacterized protein</fullName>
    </submittedName>
</protein>
<feature type="compositionally biased region" description="Acidic residues" evidence="1">
    <location>
        <begin position="91"/>
        <end position="104"/>
    </location>
</feature>
<sequence length="132" mass="14374">MVFAKITLTISFAVVGGLEFNHNSMYAITESGQVPGLTFFQCSNFHSHCFTTFWASGGFFKEELSVRSRGPSELCRTYGIRMSRIGGEDGISLEESGENEDVGADAEGTFGKTDWECASETANGRKEVGSNF</sequence>
<organism evidence="3 4">
    <name type="scientific">Nepenthes gracilis</name>
    <name type="common">Slender pitcher plant</name>
    <dbReference type="NCBI Taxonomy" id="150966"/>
    <lineage>
        <taxon>Eukaryota</taxon>
        <taxon>Viridiplantae</taxon>
        <taxon>Streptophyta</taxon>
        <taxon>Embryophyta</taxon>
        <taxon>Tracheophyta</taxon>
        <taxon>Spermatophyta</taxon>
        <taxon>Magnoliopsida</taxon>
        <taxon>eudicotyledons</taxon>
        <taxon>Gunneridae</taxon>
        <taxon>Pentapetalae</taxon>
        <taxon>Caryophyllales</taxon>
        <taxon>Nepenthaceae</taxon>
        <taxon>Nepenthes</taxon>
    </lineage>
</organism>
<proteinExistence type="predicted"/>
<reference evidence="3" key="1">
    <citation type="submission" date="2023-05" db="EMBL/GenBank/DDBJ databases">
        <title>Nepenthes gracilis genome sequencing.</title>
        <authorList>
            <person name="Fukushima K."/>
        </authorList>
    </citation>
    <scope>NUCLEOTIDE SEQUENCE</scope>
    <source>
        <strain evidence="3">SING2019-196</strain>
    </source>
</reference>
<keyword evidence="2" id="KW-0732">Signal</keyword>
<evidence type="ECO:0000256" key="1">
    <source>
        <dbReference type="SAM" id="MobiDB-lite"/>
    </source>
</evidence>
<feature type="signal peptide" evidence="2">
    <location>
        <begin position="1"/>
        <end position="17"/>
    </location>
</feature>
<dbReference type="Proteomes" id="UP001279734">
    <property type="component" value="Unassembled WGS sequence"/>
</dbReference>
<evidence type="ECO:0000313" key="4">
    <source>
        <dbReference type="Proteomes" id="UP001279734"/>
    </source>
</evidence>
<evidence type="ECO:0000256" key="2">
    <source>
        <dbReference type="SAM" id="SignalP"/>
    </source>
</evidence>